<reference evidence="3" key="1">
    <citation type="submission" date="2012-07" db="EMBL/GenBank/DDBJ databases">
        <title>Genome of the Chinese tree shrew, a rising model animal genetically related to primates.</title>
        <authorList>
            <person name="Zhang G."/>
            <person name="Fan Y."/>
            <person name="Yao Y."/>
            <person name="Huang Z."/>
        </authorList>
    </citation>
    <scope>NUCLEOTIDE SEQUENCE [LARGE SCALE GENOMIC DNA]</scope>
</reference>
<organism evidence="2 3">
    <name type="scientific">Tupaia chinensis</name>
    <name type="common">Chinese tree shrew</name>
    <name type="synonym">Tupaia belangeri chinensis</name>
    <dbReference type="NCBI Taxonomy" id="246437"/>
    <lineage>
        <taxon>Eukaryota</taxon>
        <taxon>Metazoa</taxon>
        <taxon>Chordata</taxon>
        <taxon>Craniata</taxon>
        <taxon>Vertebrata</taxon>
        <taxon>Euteleostomi</taxon>
        <taxon>Mammalia</taxon>
        <taxon>Eutheria</taxon>
        <taxon>Euarchontoglires</taxon>
        <taxon>Scandentia</taxon>
        <taxon>Tupaiidae</taxon>
        <taxon>Tupaia</taxon>
    </lineage>
</organism>
<dbReference type="InParanoid" id="L9KJK0"/>
<protein>
    <submittedName>
        <fullName evidence="2">Uncharacterized protein</fullName>
    </submittedName>
</protein>
<feature type="region of interest" description="Disordered" evidence="1">
    <location>
        <begin position="73"/>
        <end position="97"/>
    </location>
</feature>
<proteinExistence type="predicted"/>
<evidence type="ECO:0000313" key="2">
    <source>
        <dbReference type="EMBL" id="ELW62913.1"/>
    </source>
</evidence>
<reference evidence="3" key="2">
    <citation type="journal article" date="2013" name="Nat. Commun.">
        <title>Genome of the Chinese tree shrew.</title>
        <authorList>
            <person name="Fan Y."/>
            <person name="Huang Z.Y."/>
            <person name="Cao C.C."/>
            <person name="Chen C.S."/>
            <person name="Chen Y.X."/>
            <person name="Fan D.D."/>
            <person name="He J."/>
            <person name="Hou H.L."/>
            <person name="Hu L."/>
            <person name="Hu X.T."/>
            <person name="Jiang X.T."/>
            <person name="Lai R."/>
            <person name="Lang Y.S."/>
            <person name="Liang B."/>
            <person name="Liao S.G."/>
            <person name="Mu D."/>
            <person name="Ma Y.Y."/>
            <person name="Niu Y.Y."/>
            <person name="Sun X.Q."/>
            <person name="Xia J.Q."/>
            <person name="Xiao J."/>
            <person name="Xiong Z.Q."/>
            <person name="Xu L."/>
            <person name="Yang L."/>
            <person name="Zhang Y."/>
            <person name="Zhao W."/>
            <person name="Zhao X.D."/>
            <person name="Zheng Y.T."/>
            <person name="Zhou J.M."/>
            <person name="Zhu Y.B."/>
            <person name="Zhang G.J."/>
            <person name="Wang J."/>
            <person name="Yao Y.G."/>
        </authorList>
    </citation>
    <scope>NUCLEOTIDE SEQUENCE [LARGE SCALE GENOMIC DNA]</scope>
</reference>
<sequence length="208" mass="22227">MPVRSSPPSRGTEVHQGWRGRGACALSCDHVVAERPSSLCPHQSCYPERPGEDGGDVPFPTSVRMHVGSWRSGEAQRRHLPSDSRLQVPRTREEHTGKAALSIKNSVCKNHNSEALKDKSGVALLAPRGAAGLLDRDALSDTEQPVVAETPVLQSGSCLSGPEPLQLASWDPPEAGNSGPLRCPVVVKHVFLVTGRQNGISQPHFTGT</sequence>
<name>L9KJK0_TUPCH</name>
<keyword evidence="3" id="KW-1185">Reference proteome</keyword>
<gene>
    <name evidence="2" type="ORF">TREES_T100001653</name>
</gene>
<dbReference type="Proteomes" id="UP000011518">
    <property type="component" value="Unassembled WGS sequence"/>
</dbReference>
<evidence type="ECO:0000256" key="1">
    <source>
        <dbReference type="SAM" id="MobiDB-lite"/>
    </source>
</evidence>
<dbReference type="EMBL" id="KB320797">
    <property type="protein sequence ID" value="ELW62913.1"/>
    <property type="molecule type" value="Genomic_DNA"/>
</dbReference>
<evidence type="ECO:0000313" key="3">
    <source>
        <dbReference type="Proteomes" id="UP000011518"/>
    </source>
</evidence>
<accession>L9KJK0</accession>
<dbReference type="AlphaFoldDB" id="L9KJK0"/>